<reference evidence="6" key="2">
    <citation type="submission" date="2020-06" db="EMBL/GenBank/DDBJ databases">
        <authorList>
            <person name="Sheffer M."/>
        </authorList>
    </citation>
    <scope>NUCLEOTIDE SEQUENCE</scope>
</reference>
<evidence type="ECO:0000256" key="3">
    <source>
        <dbReference type="ARBA" id="ARBA00023002"/>
    </source>
</evidence>
<proteinExistence type="inferred from homology"/>
<dbReference type="FunFam" id="3.30.1060.10:FF:000004">
    <property type="entry name" value="Peptide methionine sulfoxide reductase A5"/>
    <property type="match status" value="1"/>
</dbReference>
<protein>
    <recommendedName>
        <fullName evidence="2">peptide-methionine (S)-S-oxide reductase</fullName>
        <ecNumber evidence="2">1.8.4.11</ecNumber>
    </recommendedName>
    <alternativeName>
        <fullName evidence="4">Peptide-methionine (S)-S-oxide reductase</fullName>
    </alternativeName>
</protein>
<reference evidence="6" key="1">
    <citation type="journal article" date="2020" name="bioRxiv">
        <title>Chromosome-level reference genome of the European wasp spider Argiope bruennichi: a resource for studies on range expansion and evolutionary adaptation.</title>
        <authorList>
            <person name="Sheffer M.M."/>
            <person name="Hoppe A."/>
            <person name="Krehenwinkel H."/>
            <person name="Uhl G."/>
            <person name="Kuss A.W."/>
            <person name="Jensen L."/>
            <person name="Jensen C."/>
            <person name="Gillespie R.G."/>
            <person name="Hoff K.J."/>
            <person name="Prost S."/>
        </authorList>
    </citation>
    <scope>NUCLEOTIDE SEQUENCE</scope>
</reference>
<evidence type="ECO:0000256" key="4">
    <source>
        <dbReference type="ARBA" id="ARBA00030643"/>
    </source>
</evidence>
<keyword evidence="3" id="KW-0560">Oxidoreductase</keyword>
<dbReference type="AlphaFoldDB" id="A0A8T0FTZ8"/>
<dbReference type="InterPro" id="IPR002569">
    <property type="entry name" value="Met_Sox_Rdtase_MsrA_dom"/>
</dbReference>
<evidence type="ECO:0000256" key="2">
    <source>
        <dbReference type="ARBA" id="ARBA00012502"/>
    </source>
</evidence>
<dbReference type="GO" id="GO:0008113">
    <property type="term" value="F:peptide-methionine (S)-S-oxide reductase activity"/>
    <property type="evidence" value="ECO:0007669"/>
    <property type="project" value="UniProtKB-EC"/>
</dbReference>
<comment type="similarity">
    <text evidence="1">Belongs to the MsrA Met sulfoxide reductase family.</text>
</comment>
<keyword evidence="7" id="KW-1185">Reference proteome</keyword>
<organism evidence="6 7">
    <name type="scientific">Argiope bruennichi</name>
    <name type="common">Wasp spider</name>
    <name type="synonym">Aranea bruennichi</name>
    <dbReference type="NCBI Taxonomy" id="94029"/>
    <lineage>
        <taxon>Eukaryota</taxon>
        <taxon>Metazoa</taxon>
        <taxon>Ecdysozoa</taxon>
        <taxon>Arthropoda</taxon>
        <taxon>Chelicerata</taxon>
        <taxon>Arachnida</taxon>
        <taxon>Araneae</taxon>
        <taxon>Araneomorphae</taxon>
        <taxon>Entelegynae</taxon>
        <taxon>Araneoidea</taxon>
        <taxon>Araneidae</taxon>
        <taxon>Argiope</taxon>
    </lineage>
</organism>
<evidence type="ECO:0000256" key="1">
    <source>
        <dbReference type="ARBA" id="ARBA00005591"/>
    </source>
</evidence>
<dbReference type="InterPro" id="IPR036509">
    <property type="entry name" value="Met_Sox_Rdtase_MsrA_sf"/>
</dbReference>
<sequence length="260" mass="30416">MTEKACFALACFWQPDAQFGCQKGVLQTRVGYCGARARHPNYPSVNDHTEAVEITYDPSIISYEDLLRLFWQFHDPCSCKKRQYMSAIFYSDEQQRRLAEDSKKHHESELEKQVATQILALNIFHEAEDYHQKYFLRTYHRNFYGGLPKHDPVTSTRDARLNGYLSGHGNVEDMEKDEYLSELTEEQLQYVRNHMTGEHKAPTVEPFIRTVIQVGWNFVKKAVDTQNLALLNKSPKLYSIPKNIAIRRVEFTDCWRATNR</sequence>
<feature type="domain" description="Peptide methionine sulphoxide reductase MsrA" evidence="5">
    <location>
        <begin position="4"/>
        <end position="139"/>
    </location>
</feature>
<dbReference type="EMBL" id="JABXBU010000002">
    <property type="protein sequence ID" value="KAF8794132.1"/>
    <property type="molecule type" value="Genomic_DNA"/>
</dbReference>
<gene>
    <name evidence="6" type="ORF">HNY73_002143</name>
</gene>
<dbReference type="PANTHER" id="PTHR43774">
    <property type="entry name" value="PEPTIDE METHIONINE SULFOXIDE REDUCTASE"/>
    <property type="match status" value="1"/>
</dbReference>
<dbReference type="EC" id="1.8.4.11" evidence="2"/>
<evidence type="ECO:0000313" key="7">
    <source>
        <dbReference type="Proteomes" id="UP000807504"/>
    </source>
</evidence>
<comment type="caution">
    <text evidence="6">The sequence shown here is derived from an EMBL/GenBank/DDBJ whole genome shotgun (WGS) entry which is preliminary data.</text>
</comment>
<dbReference type="SUPFAM" id="SSF55068">
    <property type="entry name" value="Peptide methionine sulfoxide reductase"/>
    <property type="match status" value="1"/>
</dbReference>
<evidence type="ECO:0000313" key="6">
    <source>
        <dbReference type="EMBL" id="KAF8794132.1"/>
    </source>
</evidence>
<dbReference type="HAMAP" id="MF_01401">
    <property type="entry name" value="MsrA"/>
    <property type="match status" value="1"/>
</dbReference>
<dbReference type="PANTHER" id="PTHR43774:SF1">
    <property type="entry name" value="PEPTIDE METHIONINE SULFOXIDE REDUCTASE MSRA 2"/>
    <property type="match status" value="1"/>
</dbReference>
<evidence type="ECO:0000259" key="5">
    <source>
        <dbReference type="Pfam" id="PF01625"/>
    </source>
</evidence>
<name>A0A8T0FTZ8_ARGBR</name>
<dbReference type="NCBIfam" id="TIGR00401">
    <property type="entry name" value="msrA"/>
    <property type="match status" value="1"/>
</dbReference>
<dbReference type="Pfam" id="PF01625">
    <property type="entry name" value="PMSR"/>
    <property type="match status" value="1"/>
</dbReference>
<accession>A0A8T0FTZ8</accession>
<dbReference type="Proteomes" id="UP000807504">
    <property type="component" value="Unassembled WGS sequence"/>
</dbReference>
<dbReference type="Gene3D" id="3.30.1060.10">
    <property type="entry name" value="Peptide methionine sulphoxide reductase MsrA"/>
    <property type="match status" value="1"/>
</dbReference>